<dbReference type="Pfam" id="PF03551">
    <property type="entry name" value="PadR"/>
    <property type="match status" value="1"/>
</dbReference>
<dbReference type="PANTHER" id="PTHR33169">
    <property type="entry name" value="PADR-FAMILY TRANSCRIPTIONAL REGULATOR"/>
    <property type="match status" value="1"/>
</dbReference>
<dbReference type="STRING" id="446470.Snas_3490"/>
<dbReference type="RefSeq" id="WP_013018724.1">
    <property type="nucleotide sequence ID" value="NC_013947.1"/>
</dbReference>
<dbReference type="KEGG" id="sna:Snas_3490"/>
<dbReference type="AlphaFoldDB" id="D3PVN9"/>
<evidence type="ECO:0000259" key="1">
    <source>
        <dbReference type="Pfam" id="PF03551"/>
    </source>
</evidence>
<sequence>MPEKVRITPIVASLLAVMLTEPSAEHYGLDLVRRTGLSAGTIYPVLMRLRKAEWVEATWEQIDPHEAGRPARRYYRLTAHGATAARTELEAMFRKLSIVPGITGEATA</sequence>
<protein>
    <submittedName>
        <fullName evidence="2">Transcriptional regulator, PadR-like family</fullName>
    </submittedName>
</protein>
<dbReference type="HOGENOM" id="CLU_063440_10_0_11"/>
<dbReference type="EMBL" id="CP001778">
    <property type="protein sequence ID" value="ADD43153.1"/>
    <property type="molecule type" value="Genomic_DNA"/>
</dbReference>
<dbReference type="InterPro" id="IPR036390">
    <property type="entry name" value="WH_DNA-bd_sf"/>
</dbReference>
<dbReference type="PANTHER" id="PTHR33169:SF14">
    <property type="entry name" value="TRANSCRIPTIONAL REGULATOR RV3488"/>
    <property type="match status" value="1"/>
</dbReference>
<organism evidence="2 3">
    <name type="scientific">Stackebrandtia nassauensis (strain DSM 44728 / CIP 108903 / NRRL B-16338 / NBRC 102104 / LLR-40K-21)</name>
    <dbReference type="NCBI Taxonomy" id="446470"/>
    <lineage>
        <taxon>Bacteria</taxon>
        <taxon>Bacillati</taxon>
        <taxon>Actinomycetota</taxon>
        <taxon>Actinomycetes</taxon>
        <taxon>Glycomycetales</taxon>
        <taxon>Glycomycetaceae</taxon>
        <taxon>Stackebrandtia</taxon>
    </lineage>
</organism>
<dbReference type="SUPFAM" id="SSF46785">
    <property type="entry name" value="Winged helix' DNA-binding domain"/>
    <property type="match status" value="1"/>
</dbReference>
<keyword evidence="3" id="KW-1185">Reference proteome</keyword>
<name>D3PVN9_STANL</name>
<gene>
    <name evidence="2" type="ordered locus">Snas_3490</name>
</gene>
<dbReference type="InterPro" id="IPR005149">
    <property type="entry name" value="Tscrpt_reg_PadR_N"/>
</dbReference>
<dbReference type="OrthoDB" id="122286at2"/>
<reference evidence="2 3" key="1">
    <citation type="journal article" date="2009" name="Stand. Genomic Sci.">
        <title>Complete genome sequence of Stackebrandtia nassauensis type strain (LLR-40K-21).</title>
        <authorList>
            <person name="Munk C."/>
            <person name="Lapidus A."/>
            <person name="Copeland A."/>
            <person name="Jando M."/>
            <person name="Mayilraj S."/>
            <person name="Glavina Del Rio T."/>
            <person name="Nolan M."/>
            <person name="Chen F."/>
            <person name="Lucas S."/>
            <person name="Tice H."/>
            <person name="Cheng J.F."/>
            <person name="Han C."/>
            <person name="Detter J.C."/>
            <person name="Bruce D."/>
            <person name="Goodwin L."/>
            <person name="Chain P."/>
            <person name="Pitluck S."/>
            <person name="Goker M."/>
            <person name="Ovchinikova G."/>
            <person name="Pati A."/>
            <person name="Ivanova N."/>
            <person name="Mavromatis K."/>
            <person name="Chen A."/>
            <person name="Palaniappan K."/>
            <person name="Land M."/>
            <person name="Hauser L."/>
            <person name="Chang Y.J."/>
            <person name="Jeffries C.D."/>
            <person name="Bristow J."/>
            <person name="Eisen J.A."/>
            <person name="Markowitz V."/>
            <person name="Hugenholtz P."/>
            <person name="Kyrpides N.C."/>
            <person name="Klenk H.P."/>
        </authorList>
    </citation>
    <scope>NUCLEOTIDE SEQUENCE [LARGE SCALE GENOMIC DNA]</scope>
    <source>
        <strain evidence="3">DSM 44728 / CIP 108903 / NRRL B-16338 / NBRC 102104 / LLR-40K-21</strain>
    </source>
</reference>
<dbReference type="eggNOG" id="COG1695">
    <property type="taxonomic scope" value="Bacteria"/>
</dbReference>
<evidence type="ECO:0000313" key="2">
    <source>
        <dbReference type="EMBL" id="ADD43153.1"/>
    </source>
</evidence>
<accession>D3PVN9</accession>
<dbReference type="Gene3D" id="1.10.10.10">
    <property type="entry name" value="Winged helix-like DNA-binding domain superfamily/Winged helix DNA-binding domain"/>
    <property type="match status" value="1"/>
</dbReference>
<feature type="domain" description="Transcription regulator PadR N-terminal" evidence="1">
    <location>
        <begin position="36"/>
        <end position="85"/>
    </location>
</feature>
<proteinExistence type="predicted"/>
<dbReference type="InterPro" id="IPR036388">
    <property type="entry name" value="WH-like_DNA-bd_sf"/>
</dbReference>
<dbReference type="Proteomes" id="UP000000844">
    <property type="component" value="Chromosome"/>
</dbReference>
<evidence type="ECO:0000313" key="3">
    <source>
        <dbReference type="Proteomes" id="UP000000844"/>
    </source>
</evidence>
<dbReference type="InterPro" id="IPR052509">
    <property type="entry name" value="Metal_resp_DNA-bind_regulator"/>
</dbReference>